<dbReference type="EMBL" id="CP106877">
    <property type="protein sequence ID" value="WAA13235.1"/>
    <property type="molecule type" value="Genomic_DNA"/>
</dbReference>
<dbReference type="GO" id="GO:0016791">
    <property type="term" value="F:phosphatase activity"/>
    <property type="evidence" value="ECO:0007669"/>
    <property type="project" value="UniProtKB-ARBA"/>
</dbReference>
<evidence type="ECO:0000313" key="1">
    <source>
        <dbReference type="EMBL" id="WAA13235.1"/>
    </source>
</evidence>
<proteinExistence type="predicted"/>
<reference evidence="1" key="1">
    <citation type="submission" date="2022-09" db="EMBL/GenBank/DDBJ databases">
        <title>Complete Genomes of Fervidibacillus albus and Fervidibacillus halotolerans isolated from tidal flat sediments.</title>
        <authorList>
            <person name="Kwon K.K."/>
            <person name="Yang S.-H."/>
            <person name="Park M.J."/>
            <person name="Oh H.-M."/>
        </authorList>
    </citation>
    <scope>NUCLEOTIDE SEQUENCE</scope>
    <source>
        <strain evidence="1">MEBiC13594</strain>
    </source>
</reference>
<evidence type="ECO:0000313" key="2">
    <source>
        <dbReference type="Proteomes" id="UP001164726"/>
    </source>
</evidence>
<keyword evidence="2" id="KW-1185">Reference proteome</keyword>
<dbReference type="Gene3D" id="3.40.50.1000">
    <property type="entry name" value="HAD superfamily/HAD-like"/>
    <property type="match status" value="1"/>
</dbReference>
<sequence>MRKIVFLDIDGTILNTKKQIPQLTKLGIQQLKDQGVYVAIATGRGPFMFGDIRKELGIDTYVSFNGQYVTLAGKPIHHFSYSIEQIERFLSTVKEMNHSVVFQSVDGMASSVNYDPYIDKSFSTLYFDHPKYDLQFYQKKPISQIVLFCKEGEEKPYIEQFLDFQFVRWHEMAVDVLPKNQSKATGMQLIIERLGFDNKTAYAFGDGLNDIEMLQTVENGIAMGNSHPELKRRVRFSTKHVDEDGLYYGFKQFGLL</sequence>
<dbReference type="Proteomes" id="UP001164726">
    <property type="component" value="Chromosome"/>
</dbReference>
<dbReference type="Gene3D" id="3.30.1240.10">
    <property type="match status" value="1"/>
</dbReference>
<keyword evidence="1" id="KW-0378">Hydrolase</keyword>
<gene>
    <name evidence="1" type="ORF">OE105_03680</name>
</gene>
<dbReference type="PANTHER" id="PTHR10000:SF25">
    <property type="entry name" value="PHOSPHATASE YKRA-RELATED"/>
    <property type="match status" value="1"/>
</dbReference>
<dbReference type="AlphaFoldDB" id="A0A9E8M1M2"/>
<dbReference type="SFLD" id="SFLDG01140">
    <property type="entry name" value="C2.B:_Phosphomannomutase_and_P"/>
    <property type="match status" value="1"/>
</dbReference>
<dbReference type="SFLD" id="SFLDS00003">
    <property type="entry name" value="Haloacid_Dehalogenase"/>
    <property type="match status" value="1"/>
</dbReference>
<dbReference type="SUPFAM" id="SSF56784">
    <property type="entry name" value="HAD-like"/>
    <property type="match status" value="1"/>
</dbReference>
<organism evidence="1 2">
    <name type="scientific">Fervidibacillus halotolerans</name>
    <dbReference type="NCBI Taxonomy" id="2980027"/>
    <lineage>
        <taxon>Bacteria</taxon>
        <taxon>Bacillati</taxon>
        <taxon>Bacillota</taxon>
        <taxon>Bacilli</taxon>
        <taxon>Bacillales</taxon>
        <taxon>Bacillaceae</taxon>
        <taxon>Fervidibacillus</taxon>
    </lineage>
</organism>
<dbReference type="NCBIfam" id="TIGR00099">
    <property type="entry name" value="Cof-subfamily"/>
    <property type="match status" value="1"/>
</dbReference>
<dbReference type="InterPro" id="IPR023214">
    <property type="entry name" value="HAD_sf"/>
</dbReference>
<dbReference type="KEGG" id="fhl:OE105_03680"/>
<dbReference type="CDD" id="cd07517">
    <property type="entry name" value="HAD_HPP"/>
    <property type="match status" value="1"/>
</dbReference>
<dbReference type="NCBIfam" id="TIGR01484">
    <property type="entry name" value="HAD-SF-IIB"/>
    <property type="match status" value="1"/>
</dbReference>
<dbReference type="PROSITE" id="PS01229">
    <property type="entry name" value="COF_2"/>
    <property type="match status" value="1"/>
</dbReference>
<protein>
    <submittedName>
        <fullName evidence="1">Cof-type HAD-IIB family hydrolase</fullName>
    </submittedName>
</protein>
<dbReference type="InterPro" id="IPR000150">
    <property type="entry name" value="Cof"/>
</dbReference>
<dbReference type="PANTHER" id="PTHR10000">
    <property type="entry name" value="PHOSPHOSERINE PHOSPHATASE"/>
    <property type="match status" value="1"/>
</dbReference>
<dbReference type="InterPro" id="IPR006379">
    <property type="entry name" value="HAD-SF_hydro_IIB"/>
</dbReference>
<dbReference type="RefSeq" id="WP_275421386.1">
    <property type="nucleotide sequence ID" value="NZ_CP106877.1"/>
</dbReference>
<dbReference type="GO" id="GO:0000287">
    <property type="term" value="F:magnesium ion binding"/>
    <property type="evidence" value="ECO:0007669"/>
    <property type="project" value="TreeGrafter"/>
</dbReference>
<dbReference type="GO" id="GO:0005829">
    <property type="term" value="C:cytosol"/>
    <property type="evidence" value="ECO:0007669"/>
    <property type="project" value="TreeGrafter"/>
</dbReference>
<dbReference type="PROSITE" id="PS01228">
    <property type="entry name" value="COF_1"/>
    <property type="match status" value="1"/>
</dbReference>
<dbReference type="Pfam" id="PF08282">
    <property type="entry name" value="Hydrolase_3"/>
    <property type="match status" value="1"/>
</dbReference>
<accession>A0A9E8M1M2</accession>
<name>A0A9E8M1M2_9BACI</name>
<dbReference type="InterPro" id="IPR036412">
    <property type="entry name" value="HAD-like_sf"/>
</dbReference>